<keyword evidence="2" id="KW-1185">Reference proteome</keyword>
<gene>
    <name evidence="1" type="ORF">RF819_02980</name>
</gene>
<dbReference type="EMBL" id="MTJN01000002">
    <property type="protein sequence ID" value="OOV05812.1"/>
    <property type="molecule type" value="Genomic_DNA"/>
</dbReference>
<evidence type="ECO:0000313" key="2">
    <source>
        <dbReference type="Proteomes" id="UP000190750"/>
    </source>
</evidence>
<name>A0A1T1ANV8_RHOFE</name>
<organism evidence="1 2">
    <name type="scientific">Rhodoferax fermentans</name>
    <dbReference type="NCBI Taxonomy" id="28066"/>
    <lineage>
        <taxon>Bacteria</taxon>
        <taxon>Pseudomonadati</taxon>
        <taxon>Pseudomonadota</taxon>
        <taxon>Betaproteobacteria</taxon>
        <taxon>Burkholderiales</taxon>
        <taxon>Comamonadaceae</taxon>
        <taxon>Rhodoferax</taxon>
    </lineage>
</organism>
<dbReference type="RefSeq" id="WP_078363593.1">
    <property type="nucleotide sequence ID" value="NZ_MTJN01000002.1"/>
</dbReference>
<dbReference type="Proteomes" id="UP000190750">
    <property type="component" value="Unassembled WGS sequence"/>
</dbReference>
<dbReference type="STRING" id="28066.RF819_02980"/>
<comment type="caution">
    <text evidence="1">The sequence shown here is derived from an EMBL/GenBank/DDBJ whole genome shotgun (WGS) entry which is preliminary data.</text>
</comment>
<evidence type="ECO:0000313" key="1">
    <source>
        <dbReference type="EMBL" id="OOV05812.1"/>
    </source>
</evidence>
<proteinExistence type="predicted"/>
<sequence>MTHEPYFAARSGQRYTFRSIAEAIHEDHPHLDGKHIFVQLDAVDLRAEFDAGDTPYGLPYSFTDYLETAHA</sequence>
<protein>
    <submittedName>
        <fullName evidence="1">Uncharacterized protein</fullName>
    </submittedName>
</protein>
<reference evidence="1 2" key="1">
    <citation type="submission" date="2017-01" db="EMBL/GenBank/DDBJ databases">
        <title>Genome sequencing of Rhodoferax fermentans JCM 7819.</title>
        <authorList>
            <person name="Kim Y.J."/>
            <person name="Farh M.E.-A."/>
            <person name="Yang D.-C."/>
        </authorList>
    </citation>
    <scope>NUCLEOTIDE SEQUENCE [LARGE SCALE GENOMIC DNA]</scope>
    <source>
        <strain evidence="1 2">JCM 7819</strain>
    </source>
</reference>
<accession>A0A1T1ANV8</accession>
<dbReference type="AlphaFoldDB" id="A0A1T1ANV8"/>